<protein>
    <submittedName>
        <fullName evidence="1">Uncharacterized protein</fullName>
    </submittedName>
</protein>
<gene>
    <name evidence="1" type="ORF">O6H91_09G049200</name>
</gene>
<proteinExistence type="predicted"/>
<dbReference type="Proteomes" id="UP001162992">
    <property type="component" value="Chromosome 9"/>
</dbReference>
<accession>A0ACC2CP07</accession>
<comment type="caution">
    <text evidence="1">The sequence shown here is derived from an EMBL/GenBank/DDBJ whole genome shotgun (WGS) entry which is preliminary data.</text>
</comment>
<evidence type="ECO:0000313" key="1">
    <source>
        <dbReference type="EMBL" id="KAJ7543702.1"/>
    </source>
</evidence>
<name>A0ACC2CP07_DIPCM</name>
<organism evidence="1 2">
    <name type="scientific">Diphasiastrum complanatum</name>
    <name type="common">Issler's clubmoss</name>
    <name type="synonym">Lycopodium complanatum</name>
    <dbReference type="NCBI Taxonomy" id="34168"/>
    <lineage>
        <taxon>Eukaryota</taxon>
        <taxon>Viridiplantae</taxon>
        <taxon>Streptophyta</taxon>
        <taxon>Embryophyta</taxon>
        <taxon>Tracheophyta</taxon>
        <taxon>Lycopodiopsida</taxon>
        <taxon>Lycopodiales</taxon>
        <taxon>Lycopodiaceae</taxon>
        <taxon>Lycopodioideae</taxon>
        <taxon>Diphasiastrum</taxon>
    </lineage>
</organism>
<keyword evidence="2" id="KW-1185">Reference proteome</keyword>
<evidence type="ECO:0000313" key="2">
    <source>
        <dbReference type="Proteomes" id="UP001162992"/>
    </source>
</evidence>
<dbReference type="EMBL" id="CM055100">
    <property type="protein sequence ID" value="KAJ7543702.1"/>
    <property type="molecule type" value="Genomic_DNA"/>
</dbReference>
<sequence length="405" mass="43993">MGRSVLVLNSGSSSLKYALYNLEKSAKCLFRGVVEGIGASKSLIAHKNAQDARDVKLQGINVTNHRIGLNKVWELLHLDKDLSSSICAVGHRVAHGGETLTKPALITDTVKKAIEKAVLLAPLHNPPNLEGIKAAEELFHCPQVAVFDTAFHSTLPPYAYMYALPLSLYMELGLRRYGFHGTSYQCVLDQAANLLLKPKNNLNVIICHLGAGASMAAIRQGNCIDTTMGVTPLEGLVMATRSGDVDSGVMQILASEKGLSMQEINTLLNKESGLYGICGDKDMRVVLEAAQAGSEKHKLALDVFVHRIKKYLGAYLVHLEGKVDALVFTAGIGERSPPIRSMICHGLNAFGISLDHKKNYQDTNEKREIQSSTSKVKILVVPTDEELCIAQQTLELLSTIEPKSV</sequence>
<reference evidence="2" key="1">
    <citation type="journal article" date="2024" name="Proc. Natl. Acad. Sci. U.S.A.">
        <title>Extraordinary preservation of gene collinearity over three hundred million years revealed in homosporous lycophytes.</title>
        <authorList>
            <person name="Li C."/>
            <person name="Wickell D."/>
            <person name="Kuo L.Y."/>
            <person name="Chen X."/>
            <person name="Nie B."/>
            <person name="Liao X."/>
            <person name="Peng D."/>
            <person name="Ji J."/>
            <person name="Jenkins J."/>
            <person name="Williams M."/>
            <person name="Shu S."/>
            <person name="Plott C."/>
            <person name="Barry K."/>
            <person name="Rajasekar S."/>
            <person name="Grimwood J."/>
            <person name="Han X."/>
            <person name="Sun S."/>
            <person name="Hou Z."/>
            <person name="He W."/>
            <person name="Dai G."/>
            <person name="Sun C."/>
            <person name="Schmutz J."/>
            <person name="Leebens-Mack J.H."/>
            <person name="Li F.W."/>
            <person name="Wang L."/>
        </authorList>
    </citation>
    <scope>NUCLEOTIDE SEQUENCE [LARGE SCALE GENOMIC DNA]</scope>
    <source>
        <strain evidence="2">cv. PW_Plant_1</strain>
    </source>
</reference>